<comment type="caution">
    <text evidence="2">The sequence shown here is derived from an EMBL/GenBank/DDBJ whole genome shotgun (WGS) entry which is preliminary data.</text>
</comment>
<dbReference type="Proteomes" id="UP000683360">
    <property type="component" value="Unassembled WGS sequence"/>
</dbReference>
<proteinExistence type="predicted"/>
<dbReference type="Gene3D" id="3.40.50.300">
    <property type="entry name" value="P-loop containing nucleotide triphosphate hydrolases"/>
    <property type="match status" value="1"/>
</dbReference>
<evidence type="ECO:0000259" key="1">
    <source>
        <dbReference type="Pfam" id="PF13304"/>
    </source>
</evidence>
<dbReference type="GO" id="GO:0016887">
    <property type="term" value="F:ATP hydrolysis activity"/>
    <property type="evidence" value="ECO:0007669"/>
    <property type="project" value="InterPro"/>
</dbReference>
<keyword evidence="3" id="KW-1185">Reference proteome</keyword>
<dbReference type="GO" id="GO:0005524">
    <property type="term" value="F:ATP binding"/>
    <property type="evidence" value="ECO:0007669"/>
    <property type="project" value="InterPro"/>
</dbReference>
<name>A0A8S3RJK7_MYTED</name>
<sequence>MIQITVMRFVMFKTLEIVSRMENSVVSAITRSHESNRDELGKQDSSYNTITEALVKVTDTFSQKSITQFSSMRTYVLINENIRIGENSNSCQRVKVFQRFVDNDGIHLSTEGPKLFVANIKFLLRKTLDHQLVKNASQNNGYIGISPNQSSRQIPITKDQDIYKSANNLAYVIRTHLNDPKECADDGSESQYFRLLTEPQSYKFEFKDKTDKTEVLVTCNNDDKPFPILKAPEGILEAKIMSITLSNRRTTTLLIDEPGRGMHPSMIDCLRDLVLYDVNKNEAKTVIFTTHNERFICPWTFEKIFYFYACENGSKVVTLGHALEEVKRRYSVHKSKENQVDIKPYFWREQVTPIFFSKRVIMVEGPEDNRFLGAFKNILLTDEARRSSVCKRDPDIDMNHKLRKFLTSLHIIGMGGKSSVSGIEPLCQALNLTQRKRRYYLFDSDALKCIKSSIMRTDLIKSDIEDQKLEKLEENGIFVWFAYTNIIVENFENPSDLDVHLKRYGRLEEAIVEFSNTHDQNHHEKIKNCTVHNCMGMNTMLKNIGIDVSDKRNPQKKKPFELNNINYVEMREITTRIIDISMLYGDNCFYEKTNFMCPFKRLFQFLINQAKRP</sequence>
<dbReference type="AlphaFoldDB" id="A0A8S3RJK7"/>
<dbReference type="SUPFAM" id="SSF52540">
    <property type="entry name" value="P-loop containing nucleoside triphosphate hydrolases"/>
    <property type="match status" value="1"/>
</dbReference>
<dbReference type="OrthoDB" id="6104190at2759"/>
<dbReference type="InterPro" id="IPR027417">
    <property type="entry name" value="P-loop_NTPase"/>
</dbReference>
<protein>
    <recommendedName>
        <fullName evidence="1">ATPase AAA-type core domain-containing protein</fullName>
    </recommendedName>
</protein>
<organism evidence="2 3">
    <name type="scientific">Mytilus edulis</name>
    <name type="common">Blue mussel</name>
    <dbReference type="NCBI Taxonomy" id="6550"/>
    <lineage>
        <taxon>Eukaryota</taxon>
        <taxon>Metazoa</taxon>
        <taxon>Spiralia</taxon>
        <taxon>Lophotrochozoa</taxon>
        <taxon>Mollusca</taxon>
        <taxon>Bivalvia</taxon>
        <taxon>Autobranchia</taxon>
        <taxon>Pteriomorphia</taxon>
        <taxon>Mytilida</taxon>
        <taxon>Mytiloidea</taxon>
        <taxon>Mytilidae</taxon>
        <taxon>Mytilinae</taxon>
        <taxon>Mytilus</taxon>
    </lineage>
</organism>
<dbReference type="EMBL" id="CAJPWZ010001105">
    <property type="protein sequence ID" value="CAG2208330.1"/>
    <property type="molecule type" value="Genomic_DNA"/>
</dbReference>
<accession>A0A8S3RJK7</accession>
<feature type="domain" description="ATPase AAA-type core" evidence="1">
    <location>
        <begin position="220"/>
        <end position="293"/>
    </location>
</feature>
<dbReference type="Pfam" id="PF13304">
    <property type="entry name" value="AAA_21"/>
    <property type="match status" value="1"/>
</dbReference>
<reference evidence="2" key="1">
    <citation type="submission" date="2021-03" db="EMBL/GenBank/DDBJ databases">
        <authorList>
            <person name="Bekaert M."/>
        </authorList>
    </citation>
    <scope>NUCLEOTIDE SEQUENCE</scope>
</reference>
<evidence type="ECO:0000313" key="3">
    <source>
        <dbReference type="Proteomes" id="UP000683360"/>
    </source>
</evidence>
<gene>
    <name evidence="2" type="ORF">MEDL_22545</name>
</gene>
<dbReference type="InterPro" id="IPR003959">
    <property type="entry name" value="ATPase_AAA_core"/>
</dbReference>
<evidence type="ECO:0000313" key="2">
    <source>
        <dbReference type="EMBL" id="CAG2208330.1"/>
    </source>
</evidence>